<dbReference type="EMBL" id="CAADFD010000157">
    <property type="protein sequence ID" value="VFJ69005.1"/>
    <property type="molecule type" value="Genomic_DNA"/>
</dbReference>
<sequence length="48" mass="5718">MGQPVHGIVRTLKSDEWRRKKRLHERIAADHAAKCRYKKANLYLKEKS</sequence>
<accession>A0A450TMP1</accession>
<evidence type="ECO:0008006" key="2">
    <source>
        <dbReference type="Google" id="ProtNLM"/>
    </source>
</evidence>
<dbReference type="AlphaFoldDB" id="A0A450TMP1"/>
<organism evidence="1">
    <name type="scientific">Candidatus Kentrum sp. FW</name>
    <dbReference type="NCBI Taxonomy" id="2126338"/>
    <lineage>
        <taxon>Bacteria</taxon>
        <taxon>Pseudomonadati</taxon>
        <taxon>Pseudomonadota</taxon>
        <taxon>Gammaproteobacteria</taxon>
        <taxon>Candidatus Kentrum</taxon>
    </lineage>
</organism>
<name>A0A450TMP1_9GAMM</name>
<reference evidence="1" key="1">
    <citation type="submission" date="2019-02" db="EMBL/GenBank/DDBJ databases">
        <authorList>
            <person name="Gruber-Vodicka R. H."/>
            <person name="Seah K. B. B."/>
        </authorList>
    </citation>
    <scope>NUCLEOTIDE SEQUENCE</scope>
    <source>
        <strain evidence="1">BECK_BZ106</strain>
    </source>
</reference>
<gene>
    <name evidence="1" type="ORF">BECKFW1821B_GA0114236_11577</name>
</gene>
<protein>
    <recommendedName>
        <fullName evidence="2">Transposase</fullName>
    </recommendedName>
</protein>
<evidence type="ECO:0000313" key="1">
    <source>
        <dbReference type="EMBL" id="VFJ69005.1"/>
    </source>
</evidence>
<proteinExistence type="predicted"/>